<sequence>MSIIVVVANNSPLTARLREIADVEVVAVKPGLADNVLKSMLAANRNVSLTLIAEDVDENHLEELGYIVLDYFSVPVVLCRDGYSTLPPELRRAGYAEVFDSASADVELHKMVNRHLGIPMDETTTFTPSGSKAESASPKKASPAPEAQAEPLTAAQRLAEAVPVSEDQVEKSAVQPRVIVVMCPKGGVGKTTISTNLAVALAQRAPLDTLIVDFDSQFGDVASVLNINAPHTLENAFTEDGVQSSLVVKGLLNNFQDRLLVLAGSDSPAALEKITSSQESQLLRQLSGDYTNIVVDTGSGLTDETLAALEIATDVLFVTTMDISAVKALRRAIDLLDRIDLLPRNRHLVVNMVEPGTGLDVEDISRAMRMPVDAVVPRSVEIALSINHGKPVADSRQQGELAQAVQGIVTKLDGHQQPTSRKGGIKRRER</sequence>
<protein>
    <submittedName>
        <fullName evidence="5">Type II/IV secretion system ATPase TadZ/CpaE, associated with Flp pilus assembly</fullName>
    </submittedName>
</protein>
<dbReference type="GO" id="GO:0005829">
    <property type="term" value="C:cytosol"/>
    <property type="evidence" value="ECO:0007669"/>
    <property type="project" value="TreeGrafter"/>
</dbReference>
<evidence type="ECO:0000256" key="1">
    <source>
        <dbReference type="ARBA" id="ARBA00022741"/>
    </source>
</evidence>
<dbReference type="GO" id="GO:0005524">
    <property type="term" value="F:ATP binding"/>
    <property type="evidence" value="ECO:0007669"/>
    <property type="project" value="UniProtKB-KW"/>
</dbReference>
<feature type="domain" description="CobQ/CobB/MinD/ParA nucleotide binding" evidence="4">
    <location>
        <begin position="179"/>
        <end position="392"/>
    </location>
</feature>
<organism evidence="5">
    <name type="scientific">uncultured bacterium A1Q1_fos_1053</name>
    <dbReference type="NCBI Taxonomy" id="1256539"/>
    <lineage>
        <taxon>Bacteria</taxon>
        <taxon>environmental samples</taxon>
    </lineage>
</organism>
<name>L7VVQ2_9BACT</name>
<dbReference type="PANTHER" id="PTHR43384:SF6">
    <property type="entry name" value="SEPTUM SITE-DETERMINING PROTEIN MIND HOMOLOG, CHLOROPLASTIC"/>
    <property type="match status" value="1"/>
</dbReference>
<dbReference type="AlphaFoldDB" id="L7VVQ2"/>
<evidence type="ECO:0000256" key="2">
    <source>
        <dbReference type="ARBA" id="ARBA00022840"/>
    </source>
</evidence>
<dbReference type="GO" id="GO:0016887">
    <property type="term" value="F:ATP hydrolysis activity"/>
    <property type="evidence" value="ECO:0007669"/>
    <property type="project" value="TreeGrafter"/>
</dbReference>
<dbReference type="InterPro" id="IPR002586">
    <property type="entry name" value="CobQ/CobB/MinD/ParA_Nub-bd_dom"/>
</dbReference>
<dbReference type="GO" id="GO:0009898">
    <property type="term" value="C:cytoplasmic side of plasma membrane"/>
    <property type="evidence" value="ECO:0007669"/>
    <property type="project" value="TreeGrafter"/>
</dbReference>
<accession>L7VVQ2</accession>
<dbReference type="Pfam" id="PF01656">
    <property type="entry name" value="CbiA"/>
    <property type="match status" value="1"/>
</dbReference>
<keyword evidence="1" id="KW-0547">Nucleotide-binding</keyword>
<feature type="compositionally biased region" description="Low complexity" evidence="3">
    <location>
        <begin position="128"/>
        <end position="151"/>
    </location>
</feature>
<evidence type="ECO:0000259" key="4">
    <source>
        <dbReference type="Pfam" id="PF01656"/>
    </source>
</evidence>
<dbReference type="InterPro" id="IPR027417">
    <property type="entry name" value="P-loop_NTPase"/>
</dbReference>
<dbReference type="EMBL" id="JX649877">
    <property type="protein sequence ID" value="AGC71614.1"/>
    <property type="molecule type" value="Genomic_DNA"/>
</dbReference>
<dbReference type="InterPro" id="IPR050625">
    <property type="entry name" value="ParA/MinD_ATPase"/>
</dbReference>
<dbReference type="GO" id="GO:0051782">
    <property type="term" value="P:negative regulation of cell division"/>
    <property type="evidence" value="ECO:0007669"/>
    <property type="project" value="TreeGrafter"/>
</dbReference>
<proteinExistence type="predicted"/>
<reference evidence="5" key="1">
    <citation type="submission" date="2012-09" db="EMBL/GenBank/DDBJ databases">
        <title>Metagenomic Characterization of a Microbial Community in Wastewater Detects High Levels of Antibiotic Resistance.</title>
        <authorList>
            <person name="Abrams M."/>
            <person name="Caldwell A."/>
            <person name="Vandaei E."/>
            <person name="Lee W."/>
            <person name="Perrott J."/>
            <person name="Khan S.Y."/>
            <person name="Ta J."/>
            <person name="Romero D."/>
            <person name="Nguyen V."/>
            <person name="Pourmand N."/>
            <person name="Ouverney C.C."/>
        </authorList>
    </citation>
    <scope>NUCLEOTIDE SEQUENCE</scope>
</reference>
<feature type="region of interest" description="Disordered" evidence="3">
    <location>
        <begin position="407"/>
        <end position="430"/>
    </location>
</feature>
<keyword evidence="2" id="KW-0067">ATP-binding</keyword>
<feature type="region of interest" description="Disordered" evidence="3">
    <location>
        <begin position="120"/>
        <end position="152"/>
    </location>
</feature>
<dbReference type="Gene3D" id="3.40.50.300">
    <property type="entry name" value="P-loop containing nucleotide triphosphate hydrolases"/>
    <property type="match status" value="1"/>
</dbReference>
<evidence type="ECO:0000256" key="3">
    <source>
        <dbReference type="SAM" id="MobiDB-lite"/>
    </source>
</evidence>
<dbReference type="PANTHER" id="PTHR43384">
    <property type="entry name" value="SEPTUM SITE-DETERMINING PROTEIN MIND HOMOLOG, CHLOROPLASTIC-RELATED"/>
    <property type="match status" value="1"/>
</dbReference>
<evidence type="ECO:0000313" key="5">
    <source>
        <dbReference type="EMBL" id="AGC71614.1"/>
    </source>
</evidence>
<dbReference type="SUPFAM" id="SSF52540">
    <property type="entry name" value="P-loop containing nucleoside triphosphate hydrolases"/>
    <property type="match status" value="1"/>
</dbReference>